<dbReference type="AlphaFoldDB" id="J5PVW2"/>
<keyword evidence="1" id="KW-0812">Transmembrane</keyword>
<proteinExistence type="predicted"/>
<evidence type="ECO:0000313" key="2">
    <source>
        <dbReference type="EMBL" id="EJT44128.1"/>
    </source>
</evidence>
<feature type="transmembrane region" description="Helical" evidence="1">
    <location>
        <begin position="7"/>
        <end position="33"/>
    </location>
</feature>
<dbReference type="Proteomes" id="UP000002753">
    <property type="component" value="Unassembled WGS sequence"/>
</dbReference>
<keyword evidence="3" id="KW-1185">Reference proteome</keyword>
<gene>
    <name evidence="2" type="primary">YOR044W</name>
    <name evidence="2" type="ORF">SKUD_201510</name>
</gene>
<comment type="caution">
    <text evidence="2">The sequence shown here is derived from an EMBL/GenBank/DDBJ whole genome shotgun (WGS) entry which is preliminary data.</text>
</comment>
<evidence type="ECO:0000313" key="3">
    <source>
        <dbReference type="Proteomes" id="UP000002753"/>
    </source>
</evidence>
<dbReference type="HOGENOM" id="CLU_117784_0_0_1"/>
<evidence type="ECO:0000256" key="1">
    <source>
        <dbReference type="SAM" id="Phobius"/>
    </source>
</evidence>
<keyword evidence="1" id="KW-1133">Transmembrane helix</keyword>
<reference evidence="3" key="2">
    <citation type="journal article" date="2011" name="G3 (Bethesda)">
        <title>The awesome power of yeast evolutionary genetics: New genome sequences and strain resources for the Saccharomyces sensu stricto genus.</title>
        <authorList>
            <person name="Scannell D.R."/>
            <person name="Zill O.A."/>
            <person name="Rokas A."/>
            <person name="Payen C."/>
            <person name="Dunham M.J."/>
            <person name="Eisen M.B."/>
            <person name="Rine J."/>
            <person name="Johnston M."/>
            <person name="Hittinger C.T."/>
        </authorList>
    </citation>
    <scope>GENOME REANNOTATION</scope>
    <source>
        <strain evidence="3">ATCC MYA-4449 / AS 2.2408 / CBS 8840 / NBRC 1802 / NCYC 2889</strain>
    </source>
</reference>
<dbReference type="EMBL" id="AACI03000436">
    <property type="protein sequence ID" value="EJT44128.1"/>
    <property type="molecule type" value="Genomic_DNA"/>
</dbReference>
<sequence length="158" mass="18276">MLEAFEIVLLLVIQSLQYICRACIAFLLIPFLGLYAFDFFLYLYRMTLYLSQMFNYRRKLGLSKRNSRPHNSAPKKKKYNNGDCRDTVIGQMRDLRIFLLSAIHSNSKRFFSSTFRAKAGINTNFDMDDAETTSDTSSFTNLHLTRSAEEGYYIAGSI</sequence>
<name>J5PVW2_SACK1</name>
<keyword evidence="1" id="KW-0472">Membrane</keyword>
<accession>J5PVW2</accession>
<organism evidence="2 3">
    <name type="scientific">Saccharomyces kudriavzevii (strain ATCC MYA-4449 / AS 2.2408 / CBS 8840 / NBRC 1802 / NCYC 2889)</name>
    <name type="common">Yeast</name>
    <dbReference type="NCBI Taxonomy" id="226230"/>
    <lineage>
        <taxon>Eukaryota</taxon>
        <taxon>Fungi</taxon>
        <taxon>Dikarya</taxon>
        <taxon>Ascomycota</taxon>
        <taxon>Saccharomycotina</taxon>
        <taxon>Saccharomycetes</taxon>
        <taxon>Saccharomycetales</taxon>
        <taxon>Saccharomycetaceae</taxon>
        <taxon>Saccharomyces</taxon>
    </lineage>
</organism>
<reference evidence="2 3" key="1">
    <citation type="journal article" date="2003" name="Science">
        <title>Finding functional features in Saccharomyces genomes by phylogenetic footprinting.</title>
        <authorList>
            <person name="Cliften P.F."/>
            <person name="Sudarsanam P."/>
            <person name="Desikan A."/>
            <person name="Fulton L."/>
            <person name="Fulton B."/>
            <person name="Majors J."/>
            <person name="Waterston R."/>
            <person name="Cohen B.A."/>
            <person name="Johnston M."/>
        </authorList>
    </citation>
    <scope>NUCLEOTIDE SEQUENCE [LARGE SCALE GENOMIC DNA]</scope>
    <source>
        <strain evidence="3">ATCC MYA-4449 / AS 2.2408 / CBS 8840 / NBRC 1802 / NCYC 2889</strain>
    </source>
</reference>
<protein>
    <submittedName>
        <fullName evidence="2">IRC23-like protein</fullName>
    </submittedName>
</protein>